<dbReference type="OrthoDB" id="283424at2759"/>
<proteinExistence type="predicted"/>
<dbReference type="PANTHER" id="PTHR13490:SF0">
    <property type="entry name" value="SMALL RIBOSOMAL SUBUNIT PROTEIN MS35"/>
    <property type="match status" value="1"/>
</dbReference>
<dbReference type="Pfam" id="PF10213">
    <property type="entry name" value="MRP-S28"/>
    <property type="match status" value="1"/>
</dbReference>
<dbReference type="GO" id="GO:0032543">
    <property type="term" value="P:mitochondrial translation"/>
    <property type="evidence" value="ECO:0007669"/>
    <property type="project" value="InterPro"/>
</dbReference>
<sequence>MIPVVEAASKMSLKCRLFSEFARQQLFRSSPACGLHISATYYAESKAVAEDEEFRTLELGGRKIQRRAQRIQREMPTLPPRYKRQATDQDWGNVWPAPRSFHPATVPLAVRQGYPAKGQAPPDKWGNAELMKIPNFLHLTPPVIERQCEALKKFCTPWPAGLENTEKQEKHFPVTMTKSSYLHSSPSIRDPKSRIVTLKVHLRSLDLDTHARDKLLRLVGDRYDPATDCLTLVADRCPLSQQNRDYCHYLLTVLYNEALKTEPWEHEKEVTDNERYVWQGSPSEAALKVIAAAKGEPVPEADVEKYRDAVAELHNEGEDETTLAKYREAVMKIAGIA</sequence>
<keyword evidence="3" id="KW-1185">Reference proteome</keyword>
<reference evidence="2 3" key="1">
    <citation type="submission" date="2018-04" db="EMBL/GenBank/DDBJ databases">
        <authorList>
            <person name="Zhang X."/>
            <person name="Yuan J."/>
            <person name="Li F."/>
            <person name="Xiang J."/>
        </authorList>
    </citation>
    <scope>NUCLEOTIDE SEQUENCE [LARGE SCALE GENOMIC DNA]</scope>
    <source>
        <tissue evidence="2">Muscle</tissue>
    </source>
</reference>
<accession>A0A3R7PQU7</accession>
<dbReference type="PANTHER" id="PTHR13490">
    <property type="entry name" value="MITOCHONDRIAL 28S RIBOSOMAL PROTEIN S28"/>
    <property type="match status" value="1"/>
</dbReference>
<organism evidence="2 3">
    <name type="scientific">Penaeus vannamei</name>
    <name type="common">Whiteleg shrimp</name>
    <name type="synonym">Litopenaeus vannamei</name>
    <dbReference type="NCBI Taxonomy" id="6689"/>
    <lineage>
        <taxon>Eukaryota</taxon>
        <taxon>Metazoa</taxon>
        <taxon>Ecdysozoa</taxon>
        <taxon>Arthropoda</taxon>
        <taxon>Crustacea</taxon>
        <taxon>Multicrustacea</taxon>
        <taxon>Malacostraca</taxon>
        <taxon>Eumalacostraca</taxon>
        <taxon>Eucarida</taxon>
        <taxon>Decapoda</taxon>
        <taxon>Dendrobranchiata</taxon>
        <taxon>Penaeoidea</taxon>
        <taxon>Penaeidae</taxon>
        <taxon>Penaeus</taxon>
    </lineage>
</organism>
<protein>
    <recommendedName>
        <fullName evidence="1">Small ribosomal subunit protein mS35 mitochondrial conserved domain-containing protein</fullName>
    </recommendedName>
</protein>
<evidence type="ECO:0000313" key="3">
    <source>
        <dbReference type="Proteomes" id="UP000283509"/>
    </source>
</evidence>
<evidence type="ECO:0000313" key="2">
    <source>
        <dbReference type="EMBL" id="ROT74216.1"/>
    </source>
</evidence>
<gene>
    <name evidence="2" type="ORF">C7M84_007287</name>
</gene>
<reference evidence="2 3" key="2">
    <citation type="submission" date="2019-01" db="EMBL/GenBank/DDBJ databases">
        <title>The decoding of complex shrimp genome reveals the adaptation for benthos swimmer, frequently molting mechanism and breeding impact on genome.</title>
        <authorList>
            <person name="Sun Y."/>
            <person name="Gao Y."/>
            <person name="Yu Y."/>
        </authorList>
    </citation>
    <scope>NUCLEOTIDE SEQUENCE [LARGE SCALE GENOMIC DNA]</scope>
    <source>
        <tissue evidence="2">Muscle</tissue>
    </source>
</reference>
<feature type="domain" description="Small ribosomal subunit protein mS35 mitochondrial conserved" evidence="1">
    <location>
        <begin position="171"/>
        <end position="260"/>
    </location>
</feature>
<name>A0A3R7PQU7_PENVA</name>
<evidence type="ECO:0000259" key="1">
    <source>
        <dbReference type="Pfam" id="PF10213"/>
    </source>
</evidence>
<dbReference type="GO" id="GO:0003735">
    <property type="term" value="F:structural constituent of ribosome"/>
    <property type="evidence" value="ECO:0007669"/>
    <property type="project" value="InterPro"/>
</dbReference>
<dbReference type="InterPro" id="IPR019349">
    <property type="entry name" value="Ribosomal_mS35_mit"/>
</dbReference>
<dbReference type="GO" id="GO:0005763">
    <property type="term" value="C:mitochondrial small ribosomal subunit"/>
    <property type="evidence" value="ECO:0007669"/>
    <property type="project" value="TreeGrafter"/>
</dbReference>
<dbReference type="EMBL" id="QCYY01001922">
    <property type="protein sequence ID" value="ROT74216.1"/>
    <property type="molecule type" value="Genomic_DNA"/>
</dbReference>
<dbReference type="InterPro" id="IPR039848">
    <property type="entry name" value="Ribosomal_mS35_mt"/>
</dbReference>
<dbReference type="Proteomes" id="UP000283509">
    <property type="component" value="Unassembled WGS sequence"/>
</dbReference>
<dbReference type="STRING" id="6689.A0A3R7PQU7"/>
<comment type="caution">
    <text evidence="2">The sequence shown here is derived from an EMBL/GenBank/DDBJ whole genome shotgun (WGS) entry which is preliminary data.</text>
</comment>
<dbReference type="AlphaFoldDB" id="A0A3R7PQU7"/>